<gene>
    <name evidence="2" type="ORF">SHI21_01395</name>
</gene>
<feature type="signal peptide" evidence="1">
    <location>
        <begin position="1"/>
        <end position="23"/>
    </location>
</feature>
<dbReference type="Proteomes" id="UP001302274">
    <property type="component" value="Unassembled WGS sequence"/>
</dbReference>
<protein>
    <recommendedName>
        <fullName evidence="4">Alginate export domain-containing protein</fullName>
    </recommendedName>
</protein>
<dbReference type="EMBL" id="JAYGJQ010000001">
    <property type="protein sequence ID" value="MEA9354837.1"/>
    <property type="molecule type" value="Genomic_DNA"/>
</dbReference>
<evidence type="ECO:0008006" key="4">
    <source>
        <dbReference type="Google" id="ProtNLM"/>
    </source>
</evidence>
<accession>A0ABU5VPI0</accession>
<dbReference type="RefSeq" id="WP_323574331.1">
    <property type="nucleotide sequence ID" value="NZ_JAYGJQ010000001.1"/>
</dbReference>
<proteinExistence type="predicted"/>
<reference evidence="2 3" key="1">
    <citation type="submission" date="2023-11" db="EMBL/GenBank/DDBJ databases">
        <title>A Novel Polar Bacteriovorax (B. antarcticus) Isolated from the Biocrust in Antarctica.</title>
        <authorList>
            <person name="Mun W."/>
            <person name="Choi S.Y."/>
            <person name="Mitchell R.J."/>
        </authorList>
    </citation>
    <scope>NUCLEOTIDE SEQUENCE [LARGE SCALE GENOMIC DNA]</scope>
    <source>
        <strain evidence="2 3">PP10</strain>
    </source>
</reference>
<sequence length="491" mass="53151">MTMSLNRLMAIALLAVVPATSFALPIDWHGAFGVDSTLISGYRRVKATTDQTSTNDGSQEVGLDNGGKGSANWLSYVFKLAPTMIINDAATFKAELTTDYASGGMLGDSSQTDANGTNNIPVYYHNQAKGSTVNIKKAYLELYSDTATYMIGRHTYQWGLGAIYNDGSNTWDRHASSRDGITMKLKVGNFHVHPFWSKVANTGLTTATDVKEYGVGLLYDNAERDIAFGIMYGVKSSNGSNTTITSTIQTPTAQPVGATDVKITDIFLKKTWDKFDIAVEVPLMSGDLGRTITGGPVVSYSTKAILAQTNYRANDSWTLGLDGGHVNGHDGSASKFGALYLNPNYQVANLLYRYNIGAIGTKGNNNGVNGSVYDSYITNSMYLKLRSSYSTEKWVFDTAIIYAKALEVAEAGKSAYNHTKNKIFTAATTQADDLGTEIDMNATYKWNNEISIGAGLGYLITGDYFSYTNDANVKNEAKSSLLLQVNTSVTF</sequence>
<name>A0ABU5VPI0_9BACT</name>
<organism evidence="2 3">
    <name type="scientific">Bacteriovorax antarcticus</name>
    <dbReference type="NCBI Taxonomy" id="3088717"/>
    <lineage>
        <taxon>Bacteria</taxon>
        <taxon>Pseudomonadati</taxon>
        <taxon>Bdellovibrionota</taxon>
        <taxon>Bacteriovoracia</taxon>
        <taxon>Bacteriovoracales</taxon>
        <taxon>Bacteriovoracaceae</taxon>
        <taxon>Bacteriovorax</taxon>
    </lineage>
</organism>
<keyword evidence="1" id="KW-0732">Signal</keyword>
<evidence type="ECO:0000313" key="2">
    <source>
        <dbReference type="EMBL" id="MEA9354837.1"/>
    </source>
</evidence>
<comment type="caution">
    <text evidence="2">The sequence shown here is derived from an EMBL/GenBank/DDBJ whole genome shotgun (WGS) entry which is preliminary data.</text>
</comment>
<feature type="chain" id="PRO_5045884894" description="Alginate export domain-containing protein" evidence="1">
    <location>
        <begin position="24"/>
        <end position="491"/>
    </location>
</feature>
<evidence type="ECO:0000256" key="1">
    <source>
        <dbReference type="SAM" id="SignalP"/>
    </source>
</evidence>
<evidence type="ECO:0000313" key="3">
    <source>
        <dbReference type="Proteomes" id="UP001302274"/>
    </source>
</evidence>
<keyword evidence="3" id="KW-1185">Reference proteome</keyword>